<feature type="disulfide bond" evidence="11">
    <location>
        <begin position="245"/>
        <end position="257"/>
    </location>
</feature>
<evidence type="ECO:0000256" key="1">
    <source>
        <dbReference type="ARBA" id="ARBA00004613"/>
    </source>
</evidence>
<gene>
    <name evidence="19" type="primary">CFI</name>
</gene>
<dbReference type="InterPro" id="IPR001254">
    <property type="entry name" value="Trypsin_dom"/>
</dbReference>
<organism evidence="19 20">
    <name type="scientific">Pelodiscus sinensis</name>
    <name type="common">Chinese softshell turtle</name>
    <name type="synonym">Trionyx sinensis</name>
    <dbReference type="NCBI Taxonomy" id="13735"/>
    <lineage>
        <taxon>Eukaryota</taxon>
        <taxon>Metazoa</taxon>
        <taxon>Chordata</taxon>
        <taxon>Craniata</taxon>
        <taxon>Vertebrata</taxon>
        <taxon>Euteleostomi</taxon>
        <taxon>Archelosauria</taxon>
        <taxon>Testudinata</taxon>
        <taxon>Testudines</taxon>
        <taxon>Cryptodira</taxon>
        <taxon>Trionychia</taxon>
        <taxon>Trionychidae</taxon>
        <taxon>Pelodiscus</taxon>
    </lineage>
</organism>
<dbReference type="CDD" id="cd00190">
    <property type="entry name" value="Tryp_SPc"/>
    <property type="match status" value="1"/>
</dbReference>
<feature type="region of interest" description="Disordered" evidence="14">
    <location>
        <begin position="315"/>
        <end position="336"/>
    </location>
</feature>
<dbReference type="KEGG" id="pss:102454452"/>
<dbReference type="Pfam" id="PF00530">
    <property type="entry name" value="SRCR"/>
    <property type="match status" value="1"/>
</dbReference>
<dbReference type="GeneTree" id="ENSGT00930000151042"/>
<keyword evidence="5" id="KW-0677">Repeat</keyword>
<evidence type="ECO:0000256" key="5">
    <source>
        <dbReference type="ARBA" id="ARBA00022737"/>
    </source>
</evidence>
<evidence type="ECO:0000256" key="11">
    <source>
        <dbReference type="PROSITE-ProRule" id="PRU00124"/>
    </source>
</evidence>
<evidence type="ECO:0000313" key="20">
    <source>
        <dbReference type="Proteomes" id="UP000007267"/>
    </source>
</evidence>
<dbReference type="InterPro" id="IPR036772">
    <property type="entry name" value="SRCR-like_dom_sf"/>
</dbReference>
<dbReference type="FunFam" id="2.40.10.10:FF:000066">
    <property type="entry name" value="Complement factor I"/>
    <property type="match status" value="1"/>
</dbReference>
<dbReference type="InterPro" id="IPR048719">
    <property type="entry name" value="CFAI_KAZAL"/>
</dbReference>
<dbReference type="InterPro" id="IPR001190">
    <property type="entry name" value="SRCR"/>
</dbReference>
<evidence type="ECO:0000256" key="9">
    <source>
        <dbReference type="ARBA" id="ARBA00023157"/>
    </source>
</evidence>
<dbReference type="SUPFAM" id="SSF56487">
    <property type="entry name" value="SRCR-like"/>
    <property type="match status" value="1"/>
</dbReference>
<dbReference type="EMBL" id="AGCU01059112">
    <property type="status" value="NOT_ANNOTATED_CDS"/>
    <property type="molecule type" value="Genomic_DNA"/>
</dbReference>
<dbReference type="InterPro" id="IPR001314">
    <property type="entry name" value="Peptidase_S1A"/>
</dbReference>
<dbReference type="SUPFAM" id="SSF100895">
    <property type="entry name" value="Kazal-type serine protease inhibitors"/>
    <property type="match status" value="1"/>
</dbReference>
<keyword evidence="2" id="KW-0964">Secreted</keyword>
<keyword evidence="10" id="KW-0325">Glycoprotein</keyword>
<dbReference type="PROSITE" id="PS50287">
    <property type="entry name" value="SRCR_2"/>
    <property type="match status" value="1"/>
</dbReference>
<dbReference type="Gene3D" id="2.40.10.10">
    <property type="entry name" value="Trypsin-like serine proteases"/>
    <property type="match status" value="1"/>
</dbReference>
<feature type="disulfide bond" evidence="11">
    <location>
        <begin position="264"/>
        <end position="279"/>
    </location>
</feature>
<feature type="signal peptide" evidence="15">
    <location>
        <begin position="1"/>
        <end position="22"/>
    </location>
</feature>
<feature type="chain" id="PRO_5003901208" evidence="15">
    <location>
        <begin position="23"/>
        <end position="655"/>
    </location>
</feature>
<dbReference type="SMART" id="SM00192">
    <property type="entry name" value="LDLa"/>
    <property type="match status" value="2"/>
</dbReference>
<dbReference type="InterPro" id="IPR048722">
    <property type="entry name" value="CFAI_FIMAC_N"/>
</dbReference>
<dbReference type="PROSITE" id="PS01209">
    <property type="entry name" value="LDLRA_1"/>
    <property type="match status" value="2"/>
</dbReference>
<dbReference type="GO" id="GO:0004252">
    <property type="term" value="F:serine-type endopeptidase activity"/>
    <property type="evidence" value="ECO:0007669"/>
    <property type="project" value="InterPro"/>
</dbReference>
<dbReference type="InterPro" id="IPR033116">
    <property type="entry name" value="TRYPSIN_SER"/>
</dbReference>
<keyword evidence="6 13" id="KW-0378">Hydrolase</keyword>
<dbReference type="Pfam" id="PF21286">
    <property type="entry name" value="CFAI_FIMAC_N"/>
    <property type="match status" value="1"/>
</dbReference>
<evidence type="ECO:0000256" key="14">
    <source>
        <dbReference type="SAM" id="MobiDB-lite"/>
    </source>
</evidence>
<dbReference type="PROSITE" id="PS50240">
    <property type="entry name" value="TRYPSIN_DOM"/>
    <property type="match status" value="1"/>
</dbReference>
<keyword evidence="3 13" id="KW-0645">Protease</keyword>
<keyword evidence="4 15" id="KW-0732">Signal</keyword>
<feature type="disulfide bond" evidence="11">
    <location>
        <begin position="282"/>
        <end position="294"/>
    </location>
</feature>
<dbReference type="GO" id="GO:0006956">
    <property type="term" value="P:complement activation"/>
    <property type="evidence" value="ECO:0007669"/>
    <property type="project" value="Ensembl"/>
</dbReference>
<reference evidence="20" key="2">
    <citation type="journal article" date="2013" name="Nat. Genet.">
        <title>The draft genomes of soft-shell turtle and green sea turtle yield insights into the development and evolution of the turtle-specific body plan.</title>
        <authorList>
            <person name="Wang Z."/>
            <person name="Pascual-Anaya J."/>
            <person name="Zadissa A."/>
            <person name="Li W."/>
            <person name="Niimura Y."/>
            <person name="Huang Z."/>
            <person name="Li C."/>
            <person name="White S."/>
            <person name="Xiong Z."/>
            <person name="Fang D."/>
            <person name="Wang B."/>
            <person name="Ming Y."/>
            <person name="Chen Y."/>
            <person name="Zheng Y."/>
            <person name="Kuraku S."/>
            <person name="Pignatelli M."/>
            <person name="Herrero J."/>
            <person name="Beal K."/>
            <person name="Nozawa M."/>
            <person name="Li Q."/>
            <person name="Wang J."/>
            <person name="Zhang H."/>
            <person name="Yu L."/>
            <person name="Shigenobu S."/>
            <person name="Wang J."/>
            <person name="Liu J."/>
            <person name="Flicek P."/>
            <person name="Searle S."/>
            <person name="Wang J."/>
            <person name="Kuratani S."/>
            <person name="Yin Y."/>
            <person name="Aken B."/>
            <person name="Zhang G."/>
            <person name="Irie N."/>
        </authorList>
    </citation>
    <scope>NUCLEOTIDE SEQUENCE [LARGE SCALE GENOMIC DNA]</scope>
    <source>
        <strain evidence="20">Daiwa-1</strain>
    </source>
</reference>
<evidence type="ECO:0000259" key="17">
    <source>
        <dbReference type="PROSITE" id="PS50287"/>
    </source>
</evidence>
<dbReference type="Proteomes" id="UP000007267">
    <property type="component" value="Unassembled WGS sequence"/>
</dbReference>
<protein>
    <submittedName>
        <fullName evidence="19">Complement factor I</fullName>
    </submittedName>
</protein>
<keyword evidence="9 12" id="KW-1015">Disulfide bond</keyword>
<dbReference type="Ensembl" id="ENSPSIT00000003136.1">
    <property type="protein sequence ID" value="ENSPSIP00000003123.1"/>
    <property type="gene ID" value="ENSPSIG00000002999.1"/>
</dbReference>
<name>K7F513_PELSI</name>
<keyword evidence="7 13" id="KW-0720">Serine protease</keyword>
<feature type="domain" description="SRCR" evidence="17">
    <location>
        <begin position="137"/>
        <end position="239"/>
    </location>
</feature>
<evidence type="ECO:0000256" key="13">
    <source>
        <dbReference type="RuleBase" id="RU363034"/>
    </source>
</evidence>
<dbReference type="InterPro" id="IPR009003">
    <property type="entry name" value="Peptidase_S1_PA"/>
</dbReference>
<evidence type="ECO:0000256" key="4">
    <source>
        <dbReference type="ARBA" id="ARBA00022729"/>
    </source>
</evidence>
<dbReference type="OrthoDB" id="19606at2759"/>
<evidence type="ECO:0000259" key="16">
    <source>
        <dbReference type="PROSITE" id="PS50240"/>
    </source>
</evidence>
<dbReference type="Gene3D" id="3.10.250.10">
    <property type="entry name" value="SRCR-like domain"/>
    <property type="match status" value="1"/>
</dbReference>
<evidence type="ECO:0000256" key="8">
    <source>
        <dbReference type="ARBA" id="ARBA00022859"/>
    </source>
</evidence>
<feature type="compositionally biased region" description="Basic and acidic residues" evidence="14">
    <location>
        <begin position="315"/>
        <end position="334"/>
    </location>
</feature>
<dbReference type="STRING" id="13735.ENSPSIP00000003123"/>
<dbReference type="Pfam" id="PF00057">
    <property type="entry name" value="Ldl_recept_a"/>
    <property type="match status" value="2"/>
</dbReference>
<evidence type="ECO:0000256" key="3">
    <source>
        <dbReference type="ARBA" id="ARBA00022670"/>
    </source>
</evidence>
<feature type="disulfide bond" evidence="11">
    <location>
        <begin position="252"/>
        <end position="270"/>
    </location>
</feature>
<dbReference type="InterPro" id="IPR036058">
    <property type="entry name" value="Kazal_dom_sf"/>
</dbReference>
<dbReference type="RefSeq" id="XP_025038499.1">
    <property type="nucleotide sequence ID" value="XM_025182714.1"/>
</dbReference>
<keyword evidence="8" id="KW-0391">Immunity</keyword>
<dbReference type="GO" id="GO:0006508">
    <property type="term" value="P:proteolysis"/>
    <property type="evidence" value="ECO:0007669"/>
    <property type="project" value="UniProtKB-KW"/>
</dbReference>
<dbReference type="OMA" id="YECQQPK"/>
<dbReference type="Pfam" id="PF21287">
    <property type="entry name" value="Kazal_CFAI"/>
    <property type="match status" value="1"/>
</dbReference>
<dbReference type="SMART" id="SM00020">
    <property type="entry name" value="Tryp_SPc"/>
    <property type="match status" value="1"/>
</dbReference>
<evidence type="ECO:0000313" key="19">
    <source>
        <dbReference type="Ensembl" id="ENSPSIP00000003123.1"/>
    </source>
</evidence>
<dbReference type="RefSeq" id="XP_025038498.1">
    <property type="nucleotide sequence ID" value="XM_025182713.1"/>
</dbReference>
<dbReference type="GO" id="GO:0016020">
    <property type="term" value="C:membrane"/>
    <property type="evidence" value="ECO:0007669"/>
    <property type="project" value="InterPro"/>
</dbReference>
<comment type="caution">
    <text evidence="12">Lacks conserved residue(s) required for the propagation of feature annotation.</text>
</comment>
<feature type="domain" description="Peptidase S1" evidence="16">
    <location>
        <begin position="413"/>
        <end position="646"/>
    </location>
</feature>
<dbReference type="InterPro" id="IPR003884">
    <property type="entry name" value="FacI_MAC"/>
</dbReference>
<evidence type="ECO:0000256" key="7">
    <source>
        <dbReference type="ARBA" id="ARBA00022825"/>
    </source>
</evidence>
<dbReference type="SMART" id="SM00202">
    <property type="entry name" value="SR"/>
    <property type="match status" value="1"/>
</dbReference>
<keyword evidence="20" id="KW-1185">Reference proteome</keyword>
<dbReference type="PROSITE" id="PS50068">
    <property type="entry name" value="LDLRA_2"/>
    <property type="match status" value="2"/>
</dbReference>
<dbReference type="SMART" id="SM00057">
    <property type="entry name" value="FIMAC"/>
    <property type="match status" value="1"/>
</dbReference>
<dbReference type="InterPro" id="IPR023415">
    <property type="entry name" value="LDLR_class-A_CS"/>
</dbReference>
<dbReference type="PRINTS" id="PR00722">
    <property type="entry name" value="CHYMOTRYPSIN"/>
</dbReference>
<evidence type="ECO:0000259" key="18">
    <source>
        <dbReference type="PROSITE" id="PS51465"/>
    </source>
</evidence>
<evidence type="ECO:0000256" key="6">
    <source>
        <dbReference type="ARBA" id="ARBA00022801"/>
    </source>
</evidence>
<dbReference type="SUPFAM" id="SSF57424">
    <property type="entry name" value="LDL receptor-like module"/>
    <property type="match status" value="2"/>
</dbReference>
<dbReference type="AlphaFoldDB" id="K7F513"/>
<accession>K7F513</accession>
<dbReference type="RefSeq" id="XP_006119345.1">
    <property type="nucleotide sequence ID" value="XM_006119283.3"/>
</dbReference>
<evidence type="ECO:0000256" key="15">
    <source>
        <dbReference type="SAM" id="SignalP"/>
    </source>
</evidence>
<evidence type="ECO:0000256" key="2">
    <source>
        <dbReference type="ARBA" id="ARBA00022525"/>
    </source>
</evidence>
<reference evidence="19" key="4">
    <citation type="submission" date="2025-09" db="UniProtKB">
        <authorList>
            <consortium name="Ensembl"/>
        </authorList>
    </citation>
    <scope>IDENTIFICATION</scope>
</reference>
<dbReference type="InterPro" id="IPR018114">
    <property type="entry name" value="TRYPSIN_HIS"/>
</dbReference>
<dbReference type="EMBL" id="AGCU01059116">
    <property type="status" value="NOT_ANNOTATED_CDS"/>
    <property type="molecule type" value="Genomic_DNA"/>
</dbReference>
<comment type="subcellular location">
    <subcellularLocation>
        <location evidence="1">Secreted</location>
    </subcellularLocation>
</comment>
<dbReference type="PROSITE" id="PS51465">
    <property type="entry name" value="KAZAL_2"/>
    <property type="match status" value="1"/>
</dbReference>
<dbReference type="SUPFAM" id="SSF50494">
    <property type="entry name" value="Trypsin-like serine proteases"/>
    <property type="match status" value="1"/>
</dbReference>
<dbReference type="eggNOG" id="KOG3627">
    <property type="taxonomic scope" value="Eukaryota"/>
</dbReference>
<evidence type="ECO:0000256" key="12">
    <source>
        <dbReference type="PROSITE-ProRule" id="PRU00196"/>
    </source>
</evidence>
<dbReference type="EMBL" id="AGCU01059114">
    <property type="status" value="NOT_ANNOTATED_CDS"/>
    <property type="molecule type" value="Genomic_DNA"/>
</dbReference>
<dbReference type="CTD" id="3426"/>
<dbReference type="PANTHER" id="PTHR24252">
    <property type="entry name" value="ACROSIN-RELATED"/>
    <property type="match status" value="1"/>
</dbReference>
<feature type="domain" description="Kazal-like" evidence="18">
    <location>
        <begin position="83"/>
        <end position="131"/>
    </location>
</feature>
<reference evidence="20" key="1">
    <citation type="submission" date="2011-10" db="EMBL/GenBank/DDBJ databases">
        <authorList>
            <consortium name="Soft-shell Turtle Genome Consortium"/>
        </authorList>
    </citation>
    <scope>NUCLEOTIDE SEQUENCE [LARGE SCALE GENOMIC DNA]</scope>
    <source>
        <strain evidence="20">Daiwa-1</strain>
    </source>
</reference>
<evidence type="ECO:0000256" key="10">
    <source>
        <dbReference type="ARBA" id="ARBA00023180"/>
    </source>
</evidence>
<dbReference type="InterPro" id="IPR036055">
    <property type="entry name" value="LDL_receptor-like_sf"/>
</dbReference>
<dbReference type="PROSITE" id="PS00135">
    <property type="entry name" value="TRYPSIN_SER"/>
    <property type="match status" value="1"/>
</dbReference>
<dbReference type="InterPro" id="IPR002172">
    <property type="entry name" value="LDrepeatLR_classA_rpt"/>
</dbReference>
<dbReference type="EMBL" id="AGCU01059115">
    <property type="status" value="NOT_ANNOTATED_CDS"/>
    <property type="molecule type" value="Genomic_DNA"/>
</dbReference>
<dbReference type="CDD" id="cd00112">
    <property type="entry name" value="LDLa"/>
    <property type="match status" value="2"/>
</dbReference>
<dbReference type="Gene3D" id="3.30.60.30">
    <property type="match status" value="1"/>
</dbReference>
<dbReference type="Gene3D" id="4.10.400.10">
    <property type="entry name" value="Low-density Lipoprotein Receptor"/>
    <property type="match status" value="2"/>
</dbReference>
<dbReference type="InterPro" id="IPR043504">
    <property type="entry name" value="Peptidase_S1_PA_chymotrypsin"/>
</dbReference>
<dbReference type="GO" id="GO:0005576">
    <property type="term" value="C:extracellular region"/>
    <property type="evidence" value="ECO:0007669"/>
    <property type="project" value="UniProtKB-SubCell"/>
</dbReference>
<dbReference type="Pfam" id="PF00089">
    <property type="entry name" value="Trypsin"/>
    <property type="match status" value="1"/>
</dbReference>
<dbReference type="PANTHER" id="PTHR24252:SF10">
    <property type="entry name" value="SERINE PROTEASE 56"/>
    <property type="match status" value="1"/>
</dbReference>
<feature type="disulfide bond" evidence="11">
    <location>
        <begin position="289"/>
        <end position="307"/>
    </location>
</feature>
<dbReference type="InterPro" id="IPR002350">
    <property type="entry name" value="Kazal_dom"/>
</dbReference>
<feature type="disulfide bond" evidence="12">
    <location>
        <begin position="209"/>
        <end position="219"/>
    </location>
</feature>
<dbReference type="PROSITE" id="PS00134">
    <property type="entry name" value="TRYPSIN_HIS"/>
    <property type="match status" value="1"/>
</dbReference>
<proteinExistence type="predicted"/>
<sequence>MKLLLVLLLFVFSWSFFCICHSQYQFRHDEDDVQQERSPIKESKEVQQERSLIKECLNNKYTHNSCKKVFCNAWQRCVGGNCICKLPYQCPKNTTSVCSTKGRTFHNYCQLKAYECQHPQEKFRSKSRCMTSEKFEVSLDYANSQSEGLIQVELVNHTEKLFVCNEWSMNEANVVCVHLGFTKGAEHHEKMFAVPESASTSSQCLHATCRGLETSLAECALIKRPNVNSNRTVASIVCHTKDRECQSNEFECVNKKCIPLTETCNGINDCGDLSDELCCKECKNNSFHCNSDVCIPKKYVCNKEIDCLAGEDESRAQCGDDQKPKPEDPGDQKPTRQFLARTSIEANYQEQKYISDYNLDETLHEQKPNPEIPELSVVIPTSNIDEERKKFKTLLPHLNCGVTSHPLTRRKRIIGGNTARKGEFPWQVAIREGSGAVNCGGIYIGGCWILTAAHCVRQSRVNQYLIWTAILDTIHFNNETNTFRVNQVIIHENYNASNYQNDIALLEIKSNDRGKPCSLAHSIPACIPWSEYLFQAGHQCKVSGWGLAEGYTKQFVLRWGNIHLFPNCSEIYKERFFKEMECAGTFDGSIDSCKGDSGGPLVCLDSNNRAYVWGIVSWGENCGVQGYPGVYTKVASYFEWISRHVGRSLISVYNI</sequence>
<reference evidence="19" key="3">
    <citation type="submission" date="2025-08" db="UniProtKB">
        <authorList>
            <consortium name="Ensembl"/>
        </authorList>
    </citation>
    <scope>IDENTIFICATION</scope>
</reference>
<dbReference type="EMBL" id="AGCU01059113">
    <property type="status" value="NOT_ANNOTATED_CDS"/>
    <property type="molecule type" value="Genomic_DNA"/>
</dbReference>